<dbReference type="OrthoDB" id="9798415at2"/>
<feature type="transmembrane region" description="Helical" evidence="2">
    <location>
        <begin position="1161"/>
        <end position="1184"/>
    </location>
</feature>
<feature type="transmembrane region" description="Helical" evidence="2">
    <location>
        <begin position="506"/>
        <end position="534"/>
    </location>
</feature>
<protein>
    <submittedName>
        <fullName evidence="3">Efflux RND transporter permease subunit</fullName>
    </submittedName>
</protein>
<dbReference type="GO" id="GO:0042910">
    <property type="term" value="F:xenobiotic transmembrane transporter activity"/>
    <property type="evidence" value="ECO:0007669"/>
    <property type="project" value="TreeGrafter"/>
</dbReference>
<feature type="transmembrane region" description="Helical" evidence="2">
    <location>
        <begin position="672"/>
        <end position="703"/>
    </location>
</feature>
<feature type="transmembrane region" description="Helical" evidence="2">
    <location>
        <begin position="1059"/>
        <end position="1079"/>
    </location>
</feature>
<feature type="transmembrane region" description="Helical" evidence="2">
    <location>
        <begin position="633"/>
        <end position="651"/>
    </location>
</feature>
<accession>A0A6I6ISG5</accession>
<dbReference type="Gene3D" id="3.30.70.1320">
    <property type="entry name" value="Multidrug efflux transporter AcrB pore domain like"/>
    <property type="match status" value="1"/>
</dbReference>
<dbReference type="EMBL" id="CP034348">
    <property type="protein sequence ID" value="QGX98771.1"/>
    <property type="molecule type" value="Genomic_DNA"/>
</dbReference>
<dbReference type="Gene3D" id="3.30.70.1430">
    <property type="entry name" value="Multidrug efflux transporter AcrB pore domain"/>
    <property type="match status" value="2"/>
</dbReference>
<dbReference type="SUPFAM" id="SSF82714">
    <property type="entry name" value="Multidrug efflux transporter AcrB TolC docking domain, DN and DC subdomains"/>
    <property type="match status" value="2"/>
</dbReference>
<dbReference type="GO" id="GO:0005886">
    <property type="term" value="C:plasma membrane"/>
    <property type="evidence" value="ECO:0007669"/>
    <property type="project" value="TreeGrafter"/>
</dbReference>
<feature type="transmembrane region" description="Helical" evidence="2">
    <location>
        <begin position="554"/>
        <end position="587"/>
    </location>
</feature>
<feature type="transmembrane region" description="Helical" evidence="2">
    <location>
        <begin position="1112"/>
        <end position="1134"/>
    </location>
</feature>
<feature type="transmembrane region" description="Helical" evidence="2">
    <location>
        <begin position="391"/>
        <end position="411"/>
    </location>
</feature>
<evidence type="ECO:0000313" key="3">
    <source>
        <dbReference type="EMBL" id="QGX98771.1"/>
    </source>
</evidence>
<dbReference type="Gene3D" id="3.30.2090.10">
    <property type="entry name" value="Multidrug efflux transporter AcrB TolC docking domain, DN and DC subdomains"/>
    <property type="match status" value="2"/>
</dbReference>
<reference evidence="4" key="1">
    <citation type="submission" date="2018-12" db="EMBL/GenBank/DDBJ databases">
        <title>Complete genome sequence of Roseovarius sp. MME-070.</title>
        <authorList>
            <person name="Nam Y.-D."/>
            <person name="Kang J."/>
            <person name="Chung W.-H."/>
            <person name="Park Y.S."/>
        </authorList>
    </citation>
    <scope>NUCLEOTIDE SEQUENCE [LARGE SCALE GENOMIC DNA]</scope>
    <source>
        <strain evidence="4">MME-070</strain>
    </source>
</reference>
<organism evidence="3 4">
    <name type="scientific">Roseovarius faecimaris</name>
    <dbReference type="NCBI Taxonomy" id="2494550"/>
    <lineage>
        <taxon>Bacteria</taxon>
        <taxon>Pseudomonadati</taxon>
        <taxon>Pseudomonadota</taxon>
        <taxon>Alphaproteobacteria</taxon>
        <taxon>Rhodobacterales</taxon>
        <taxon>Roseobacteraceae</taxon>
        <taxon>Roseovarius</taxon>
    </lineage>
</organism>
<dbReference type="InterPro" id="IPR027463">
    <property type="entry name" value="AcrB_DN_DC_subdom"/>
</dbReference>
<feature type="transmembrane region" description="Helical" evidence="2">
    <location>
        <begin position="336"/>
        <end position="355"/>
    </location>
</feature>
<feature type="compositionally biased region" description="Basic and acidic residues" evidence="1">
    <location>
        <begin position="1307"/>
        <end position="1320"/>
    </location>
</feature>
<proteinExistence type="predicted"/>
<dbReference type="PANTHER" id="PTHR32063">
    <property type="match status" value="1"/>
</dbReference>
<feature type="compositionally biased region" description="Basic and acidic residues" evidence="1">
    <location>
        <begin position="1336"/>
        <end position="1352"/>
    </location>
</feature>
<dbReference type="Proteomes" id="UP000428330">
    <property type="component" value="Chromosome"/>
</dbReference>
<feature type="region of interest" description="Disordered" evidence="1">
    <location>
        <begin position="1307"/>
        <end position="1352"/>
    </location>
</feature>
<evidence type="ECO:0000256" key="2">
    <source>
        <dbReference type="SAM" id="Phobius"/>
    </source>
</evidence>
<dbReference type="InterPro" id="IPR001036">
    <property type="entry name" value="Acrflvin-R"/>
</dbReference>
<dbReference type="PRINTS" id="PR00702">
    <property type="entry name" value="ACRIFLAVINRP"/>
</dbReference>
<feature type="transmembrane region" description="Helical" evidence="2">
    <location>
        <begin position="1086"/>
        <end position="1106"/>
    </location>
</feature>
<keyword evidence="4" id="KW-1185">Reference proteome</keyword>
<dbReference type="KEGG" id="rom:EI983_11015"/>
<feature type="transmembrane region" description="Helical" evidence="2">
    <location>
        <begin position="432"/>
        <end position="452"/>
    </location>
</feature>
<dbReference type="Gene3D" id="1.20.1640.10">
    <property type="entry name" value="Multidrug efflux transporter AcrB transmembrane domain"/>
    <property type="match status" value="4"/>
</dbReference>
<name>A0A6I6ISG5_9RHOB</name>
<gene>
    <name evidence="3" type="ORF">EI983_11015</name>
</gene>
<keyword evidence="2" id="KW-0472">Membrane</keyword>
<evidence type="ECO:0000256" key="1">
    <source>
        <dbReference type="SAM" id="MobiDB-lite"/>
    </source>
</evidence>
<feature type="transmembrane region" description="Helical" evidence="2">
    <location>
        <begin position="362"/>
        <end position="385"/>
    </location>
</feature>
<dbReference type="SUPFAM" id="SSF82693">
    <property type="entry name" value="Multidrug efflux transporter AcrB pore domain, PN1, PN2, PC1 and PC2 subdomains"/>
    <property type="match status" value="2"/>
</dbReference>
<sequence>MTGLVDWAAARARMVIAFIVLSLLAGALAYTGLPKEGEPDIEIPALFVSVQFPGISAEDSEKLLVKVMETELSDLDGLDVMTGTAAENYAGVALEFEFGWDKTKIMADVRDAMSAAEAKFPDGAEKYKINEINFSEFPIIIVNLSGDVPERTMAKLAKDLQDRLEGLEPVLEAGIAGNRDEMVEVVIDPVRLEAYNVTALELISVVQNNNQLIAAGEVESDKGTFSVKIPSSFDEPRDIYDLPVKVNGDRVVTLGDLAEISLTFEDRLGTARFNGETTVALQVVKRKGYNIIDTSELVRETVAQAQKTWPPELQAAVSLATSNDQSHVIESMVSQLEGSVLTAIALVMIVMLATLGIRPSLLVGFAIPTSFLLCFALLAVMEVAISNMVMFGLILAVGMLVDGAIVVVEYADKRISEGEGPMHAYVEAAKRMFWPVISSTATTLCAFLPMLFWPGIPGQFMRMLPVTLIFVLSASLLVALVYLPVMGGVTGRLERWFNQRIAQISSAWWVWHLVLFPLAAAGLAIAGLLVPVFLEQVNTLFAAMDMGRILGSVIPVLAGVFALLTVVVALAGIGMAGTVALLLGLLALKPRIAGAIAGFDRLVAHRAPLIPHLSSYILLAAAVGVAIAAGLGAGTALILGLVGAAAIFVSGRLRRQSANRVEGRYRRTPFGWFIHSIASNPVAPLLSFCFIFVLVGSTLIYFIGNNRGVEFFVESEPENALVYVRARGNLSLEQKDDLVRQAEAIILEHPNVQSAFAFAGDGGLNNNTGGAQPPRDTVGQVQLEITKWKDRPTTYEHWFTVPILDYDVMRRVTDPAADGDTTINELTAALEQIPGIKIEIMALERGPASAKPVHLRIKGDDWDTLRAFTEVARAKFEETQGLTLIEDTLPLPGIDWQIDVDVEKAGRYGADVATVGGMVQLVTRGILLDTMRVDSSDEEIDIRVRLPEEDRVLSTLDTLRIRTNQGLVPLSNFVSRKPVEKLAQIDRVDQVRFFDVKAGVKDGLTKTVTDERGNEMTVPINANERIEQLTAWLDSGVVPPGIEYEWTGDQEDQEESGAFLQQAFLGALGLMFIILLAQFNSVYNAVLVLLAVVLSTTGVLIGMLVMGQPFSIIMTGTGIVALAGIVVNNNIVLIDTYQEFSQYMPKAEAITRTAEARIRPVLLTTVTTMAGLAPMMFGLSLNFWDGGYTFDSPTALWWKQLATAVVFGLGIATVLTLIFTPSMLALRIWSSTYVLWIARAVAALSSGKSSQAARDWALTRAAKKTKAPELLWEQAFAGDPGYEDTRESDAPQLDDLRRVLEEREAALAEQAEAEKAEAGKAEVGAADSEAAESAEDEARPETSGEDPVRAAE</sequence>
<evidence type="ECO:0000313" key="4">
    <source>
        <dbReference type="Proteomes" id="UP000428330"/>
    </source>
</evidence>
<keyword evidence="2" id="KW-1133">Transmembrane helix</keyword>
<feature type="transmembrane region" description="Helical" evidence="2">
    <location>
        <begin position="1204"/>
        <end position="1229"/>
    </location>
</feature>
<dbReference type="PANTHER" id="PTHR32063:SF0">
    <property type="entry name" value="SWARMING MOTILITY PROTEIN SWRC"/>
    <property type="match status" value="1"/>
</dbReference>
<dbReference type="Gene3D" id="3.30.70.1440">
    <property type="entry name" value="Multidrug efflux transporter AcrB pore domain"/>
    <property type="match status" value="1"/>
</dbReference>
<dbReference type="RefSeq" id="WP_157707455.1">
    <property type="nucleotide sequence ID" value="NZ_CP034348.1"/>
</dbReference>
<feature type="transmembrane region" description="Helical" evidence="2">
    <location>
        <begin position="464"/>
        <end position="485"/>
    </location>
</feature>
<dbReference type="SUPFAM" id="SSF82866">
    <property type="entry name" value="Multidrug efflux transporter AcrB transmembrane domain"/>
    <property type="match status" value="2"/>
</dbReference>
<keyword evidence="2" id="KW-0812">Transmembrane</keyword>
<dbReference type="Pfam" id="PF00873">
    <property type="entry name" value="ACR_tran"/>
    <property type="match status" value="2"/>
</dbReference>